<feature type="transmembrane region" description="Helical" evidence="8">
    <location>
        <begin position="139"/>
        <end position="160"/>
    </location>
</feature>
<evidence type="ECO:0000256" key="1">
    <source>
        <dbReference type="ARBA" id="ARBA00004651"/>
    </source>
</evidence>
<feature type="transmembrane region" description="Helical" evidence="8">
    <location>
        <begin position="79"/>
        <end position="100"/>
    </location>
</feature>
<dbReference type="Gene3D" id="1.10.3470.10">
    <property type="entry name" value="ABC transporter involved in vitamin B12 uptake, BtuC"/>
    <property type="match status" value="1"/>
</dbReference>
<evidence type="ECO:0000256" key="8">
    <source>
        <dbReference type="SAM" id="Phobius"/>
    </source>
</evidence>
<reference evidence="9 10" key="1">
    <citation type="submission" date="2018-11" db="EMBL/GenBank/DDBJ databases">
        <title>Draft genome sequence of Gordonia sp. RS15-1S isolated from rice stems.</title>
        <authorList>
            <person name="Muangham S."/>
        </authorList>
    </citation>
    <scope>NUCLEOTIDE SEQUENCE [LARGE SCALE GENOMIC DNA]</scope>
    <source>
        <strain evidence="9 10">RS15-1S</strain>
    </source>
</reference>
<dbReference type="RefSeq" id="WP_123931020.1">
    <property type="nucleotide sequence ID" value="NZ_JBPSDP010000010.1"/>
</dbReference>
<evidence type="ECO:0000313" key="9">
    <source>
        <dbReference type="EMBL" id="RPA58945.1"/>
    </source>
</evidence>
<evidence type="ECO:0000313" key="10">
    <source>
        <dbReference type="Proteomes" id="UP000267536"/>
    </source>
</evidence>
<gene>
    <name evidence="9" type="ORF">EF294_13955</name>
</gene>
<keyword evidence="6 8" id="KW-1133">Transmembrane helix</keyword>
<keyword evidence="5 8" id="KW-0812">Transmembrane</keyword>
<keyword evidence="3" id="KW-0813">Transport</keyword>
<dbReference type="Proteomes" id="UP000267536">
    <property type="component" value="Unassembled WGS sequence"/>
</dbReference>
<feature type="transmembrane region" description="Helical" evidence="8">
    <location>
        <begin position="169"/>
        <end position="189"/>
    </location>
</feature>
<feature type="transmembrane region" description="Helical" evidence="8">
    <location>
        <begin position="257"/>
        <end position="280"/>
    </location>
</feature>
<protein>
    <submittedName>
        <fullName evidence="9">ABC transporter permease</fullName>
    </submittedName>
</protein>
<sequence>MTATLPRPDELVWPLPRMRIKRRGVLLTLLLAAIVVIAALVELASGPYFIPLADVAQVVVGGGDRIDRVTVLDWRMPRVLVGLGVGVALGAAGAITQSLARNPLASPDLLGVSMGASAAAVTMLVLLPAGLLIGGVTIGTLGAAFLGGILVSVVITALAYRGGLESMRLVLIGVGVNALATAVISLMLVQSRLAQAADVVSWLTGSLEARTWGQVVPLWITIGVGMSLIALAAFDFRVTHLGDAVSRALGVPIRTTLLLLWIPAVVMTAATVAAAGPITFVALAAPQLARLLYRSPTPPVIGSALVAAALVLYADLLARYALGSAPVGIVTSALGAPFLLILLIRVNRKVTV</sequence>
<dbReference type="OrthoDB" id="4455417at2"/>
<comment type="caution">
    <text evidence="9">The sequence shown here is derived from an EMBL/GenBank/DDBJ whole genome shotgun (WGS) entry which is preliminary data.</text>
</comment>
<evidence type="ECO:0000256" key="5">
    <source>
        <dbReference type="ARBA" id="ARBA00022692"/>
    </source>
</evidence>
<dbReference type="PANTHER" id="PTHR30472:SF24">
    <property type="entry name" value="FERRIC ENTEROBACTIN TRANSPORT SYSTEM PERMEASE PROTEIN FEPG"/>
    <property type="match status" value="1"/>
</dbReference>
<feature type="transmembrane region" description="Helical" evidence="8">
    <location>
        <begin position="325"/>
        <end position="346"/>
    </location>
</feature>
<dbReference type="InterPro" id="IPR000522">
    <property type="entry name" value="ABC_transptr_permease_BtuC"/>
</dbReference>
<comment type="similarity">
    <text evidence="2">Belongs to the binding-protein-dependent transport system permease family. FecCD subfamily.</text>
</comment>
<evidence type="ECO:0000256" key="4">
    <source>
        <dbReference type="ARBA" id="ARBA00022475"/>
    </source>
</evidence>
<dbReference type="AlphaFoldDB" id="A0A3N4G9J8"/>
<feature type="transmembrane region" description="Helical" evidence="8">
    <location>
        <begin position="216"/>
        <end position="236"/>
    </location>
</feature>
<accession>A0A3N4G9J8</accession>
<evidence type="ECO:0000256" key="3">
    <source>
        <dbReference type="ARBA" id="ARBA00022448"/>
    </source>
</evidence>
<dbReference type="SUPFAM" id="SSF81345">
    <property type="entry name" value="ABC transporter involved in vitamin B12 uptake, BtuC"/>
    <property type="match status" value="1"/>
</dbReference>
<dbReference type="PANTHER" id="PTHR30472">
    <property type="entry name" value="FERRIC ENTEROBACTIN TRANSPORT SYSTEM PERMEASE PROTEIN"/>
    <property type="match status" value="1"/>
</dbReference>
<dbReference type="Pfam" id="PF01032">
    <property type="entry name" value="FecCD"/>
    <property type="match status" value="1"/>
</dbReference>
<evidence type="ECO:0000256" key="2">
    <source>
        <dbReference type="ARBA" id="ARBA00007935"/>
    </source>
</evidence>
<evidence type="ECO:0000256" key="6">
    <source>
        <dbReference type="ARBA" id="ARBA00022989"/>
    </source>
</evidence>
<keyword evidence="10" id="KW-1185">Reference proteome</keyword>
<dbReference type="GO" id="GO:0005886">
    <property type="term" value="C:plasma membrane"/>
    <property type="evidence" value="ECO:0007669"/>
    <property type="project" value="UniProtKB-SubCell"/>
</dbReference>
<feature type="transmembrane region" description="Helical" evidence="8">
    <location>
        <begin position="112"/>
        <end position="133"/>
    </location>
</feature>
<dbReference type="CDD" id="cd06550">
    <property type="entry name" value="TM_ABC_iron-siderophores_like"/>
    <property type="match status" value="1"/>
</dbReference>
<proteinExistence type="inferred from homology"/>
<keyword evidence="7 8" id="KW-0472">Membrane</keyword>
<keyword evidence="4" id="KW-1003">Cell membrane</keyword>
<comment type="subcellular location">
    <subcellularLocation>
        <location evidence="1">Cell membrane</location>
        <topology evidence="1">Multi-pass membrane protein</topology>
    </subcellularLocation>
</comment>
<organism evidence="9 10">
    <name type="scientific">Gordonia oryzae</name>
    <dbReference type="NCBI Taxonomy" id="2487349"/>
    <lineage>
        <taxon>Bacteria</taxon>
        <taxon>Bacillati</taxon>
        <taxon>Actinomycetota</taxon>
        <taxon>Actinomycetes</taxon>
        <taxon>Mycobacteriales</taxon>
        <taxon>Gordoniaceae</taxon>
        <taxon>Gordonia</taxon>
    </lineage>
</organism>
<dbReference type="EMBL" id="RKMH01000010">
    <property type="protein sequence ID" value="RPA58945.1"/>
    <property type="molecule type" value="Genomic_DNA"/>
</dbReference>
<dbReference type="GO" id="GO:0022857">
    <property type="term" value="F:transmembrane transporter activity"/>
    <property type="evidence" value="ECO:0007669"/>
    <property type="project" value="InterPro"/>
</dbReference>
<evidence type="ECO:0000256" key="7">
    <source>
        <dbReference type="ARBA" id="ARBA00023136"/>
    </source>
</evidence>
<dbReference type="GO" id="GO:0033214">
    <property type="term" value="P:siderophore-iron import into cell"/>
    <property type="evidence" value="ECO:0007669"/>
    <property type="project" value="TreeGrafter"/>
</dbReference>
<feature type="transmembrane region" description="Helical" evidence="8">
    <location>
        <begin position="25"/>
        <end position="50"/>
    </location>
</feature>
<dbReference type="InterPro" id="IPR037294">
    <property type="entry name" value="ABC_BtuC-like"/>
</dbReference>
<name>A0A3N4G9J8_9ACTN</name>